<organism evidence="1 2">
    <name type="scientific">Nocardia salmonicida</name>
    <dbReference type="NCBI Taxonomy" id="53431"/>
    <lineage>
        <taxon>Bacteria</taxon>
        <taxon>Bacillati</taxon>
        <taxon>Actinomycetota</taxon>
        <taxon>Actinomycetes</taxon>
        <taxon>Mycobacteriales</taxon>
        <taxon>Nocardiaceae</taxon>
        <taxon>Nocardia</taxon>
    </lineage>
</organism>
<proteinExistence type="predicted"/>
<reference evidence="1 2" key="1">
    <citation type="submission" date="2022-10" db="EMBL/GenBank/DDBJ databases">
        <title>The complete genomes of actinobacterial strains from the NBC collection.</title>
        <authorList>
            <person name="Joergensen T.S."/>
            <person name="Alvarez Arevalo M."/>
            <person name="Sterndorff E.B."/>
            <person name="Faurdal D."/>
            <person name="Vuksanovic O."/>
            <person name="Mourched A.-S."/>
            <person name="Charusanti P."/>
            <person name="Shaw S."/>
            <person name="Blin K."/>
            <person name="Weber T."/>
        </authorList>
    </citation>
    <scope>NUCLEOTIDE SEQUENCE [LARGE SCALE GENOMIC DNA]</scope>
    <source>
        <strain evidence="1 2">NBC_01413</strain>
    </source>
</reference>
<keyword evidence="2" id="KW-1185">Reference proteome</keyword>
<evidence type="ECO:0000313" key="2">
    <source>
        <dbReference type="Proteomes" id="UP001621418"/>
    </source>
</evidence>
<dbReference type="Proteomes" id="UP001621418">
    <property type="component" value="Chromosome"/>
</dbReference>
<protein>
    <submittedName>
        <fullName evidence="1">Uncharacterized protein</fullName>
    </submittedName>
</protein>
<accession>A0ABZ1NA43</accession>
<sequence length="99" mass="11097">MSIAAYRRHRITYCPHGFPQQLLPPPQLLLDPESQLPDQLLPPLSLLPLDQLVPAELQLLLAPELCPRFRFRARASSRACRFAAIRARLSGRPAGSETC</sequence>
<dbReference type="EMBL" id="CP109527">
    <property type="protein sequence ID" value="WTY36850.1"/>
    <property type="molecule type" value="Genomic_DNA"/>
</dbReference>
<evidence type="ECO:0000313" key="1">
    <source>
        <dbReference type="EMBL" id="WTY36850.1"/>
    </source>
</evidence>
<gene>
    <name evidence="1" type="ORF">OG308_02850</name>
</gene>
<dbReference type="RefSeq" id="WP_405148934.1">
    <property type="nucleotide sequence ID" value="NZ_CP109527.1"/>
</dbReference>
<name>A0ABZ1NA43_9NOCA</name>